<feature type="domain" description="Trehalase-like N-terminal" evidence="3">
    <location>
        <begin position="5"/>
        <end position="97"/>
    </location>
</feature>
<dbReference type="RefSeq" id="WP_148690961.1">
    <property type="nucleotide sequence ID" value="NZ_CP020477.1"/>
</dbReference>
<name>A0A1W6JY61_9CREN</name>
<dbReference type="InterPro" id="IPR045582">
    <property type="entry name" value="Trehalase-like_N"/>
</dbReference>
<dbReference type="InterPro" id="IPR053494">
    <property type="entry name" value="GH15_Enzymes"/>
</dbReference>
<gene>
    <name evidence="4" type="ORF">B6F84_03560</name>
</gene>
<dbReference type="InterPro" id="IPR012341">
    <property type="entry name" value="6hp_glycosidase-like_sf"/>
</dbReference>
<organism evidence="4 5">
    <name type="scientific">Acidianus manzaensis</name>
    <dbReference type="NCBI Taxonomy" id="282676"/>
    <lineage>
        <taxon>Archaea</taxon>
        <taxon>Thermoproteota</taxon>
        <taxon>Thermoprotei</taxon>
        <taxon>Sulfolobales</taxon>
        <taxon>Sulfolobaceae</taxon>
        <taxon>Acidianus</taxon>
    </lineage>
</organism>
<dbReference type="GO" id="GO:0005975">
    <property type="term" value="P:carbohydrate metabolic process"/>
    <property type="evidence" value="ECO:0007669"/>
    <property type="project" value="InterPro"/>
</dbReference>
<dbReference type="PANTHER" id="PTHR31616:SF0">
    <property type="entry name" value="GLUCAN 1,4-ALPHA-GLUCOSIDASE"/>
    <property type="match status" value="1"/>
</dbReference>
<dbReference type="Proteomes" id="UP000193404">
    <property type="component" value="Chromosome"/>
</dbReference>
<dbReference type="NCBIfam" id="NF041084">
    <property type="entry name" value="trehalase_H1_Arch"/>
    <property type="match status" value="1"/>
</dbReference>
<sequence length="581" mass="67033">MKPLGYISNQRTSALIDGTSIVWFPVPKFDSHSIFNKLLDEDGGEFKIIPESEIVKINQYYEYPLVLSTEVQTREGKIKITDVLPLGETVIIRKIESEIPFTAFLKPVFNYALYRPIIDEKLNRFINSKGRDCIAFLYQYKGDVKRVNSFSWNFTSGEGYLVVNYASDSKHGVASKIEKGLEVDFERPFEKTVSFWKSFDFENTKIFPDLYKSSVYLLLSSIYSPSGASVAAPTTSLPEAEGGSRNWDYRFAWVRDSSLTAEALLDAGYIVEARRIINFLLSLVNFSTKPFYYPLYTIEGTIPPPERELKWLSGYKNSRPVRIGNAASTQIQLDIEGFFLSALYKYIEKTNDLVMLRDVYDKVEHIADWVSENWELKDAGIWEDRGDPQHYTHSKIMMWVALEKAGKLAEKLGFKDKWKDSREKLRSWIYGNCVYEGYFTRYAGSKDIDSAILSAPIYNFVEIKDPIFLNTLSKVENELVIDKYFVKRYKSDFMGEAKHPFLLTTLWLARVYIMLGEIEKAREIIQNIDKLTGSLHLVGEHIDVEKGEFTGNYPQVFVHAELVMTIKELEEKEKENNNNKK</sequence>
<keyword evidence="4" id="KW-0378">Hydrolase</keyword>
<evidence type="ECO:0000313" key="4">
    <source>
        <dbReference type="EMBL" id="ARM75199.1"/>
    </source>
</evidence>
<evidence type="ECO:0000259" key="2">
    <source>
        <dbReference type="Pfam" id="PF00723"/>
    </source>
</evidence>
<dbReference type="AlphaFoldDB" id="A0A1W6JY61"/>
<dbReference type="Pfam" id="PF00723">
    <property type="entry name" value="Glyco_hydro_15"/>
    <property type="match status" value="1"/>
</dbReference>
<evidence type="ECO:0000256" key="1">
    <source>
        <dbReference type="ARBA" id="ARBA00006188"/>
    </source>
</evidence>
<dbReference type="InterPro" id="IPR008928">
    <property type="entry name" value="6-hairpin_glycosidase_sf"/>
</dbReference>
<dbReference type="EMBL" id="CP020477">
    <property type="protein sequence ID" value="ARM75199.1"/>
    <property type="molecule type" value="Genomic_DNA"/>
</dbReference>
<dbReference type="STRING" id="282676.B6F84_03560"/>
<comment type="similarity">
    <text evidence="1">Belongs to the glycosyl hydrolase 15 family.</text>
</comment>
<dbReference type="KEGG" id="aman:B6F84_03560"/>
<dbReference type="GO" id="GO:0004553">
    <property type="term" value="F:hydrolase activity, hydrolyzing O-glycosyl compounds"/>
    <property type="evidence" value="ECO:0007669"/>
    <property type="project" value="TreeGrafter"/>
</dbReference>
<accession>A0A1W6JY61</accession>
<dbReference type="InterPro" id="IPR011613">
    <property type="entry name" value="GH15-like"/>
</dbReference>
<reference evidence="4 5" key="1">
    <citation type="submission" date="2017-03" db="EMBL/GenBank/DDBJ databases">
        <title>Sulfur activation and transportation mechanism of thermophilic Archaea Acidianus manzaensis YN-25.</title>
        <authorList>
            <person name="Ma Y."/>
            <person name="Yang Y."/>
            <person name="Xia J."/>
        </authorList>
    </citation>
    <scope>NUCLEOTIDE SEQUENCE [LARGE SCALE GENOMIC DNA]</scope>
    <source>
        <strain evidence="4 5">YN-25</strain>
    </source>
</reference>
<dbReference type="Pfam" id="PF19291">
    <property type="entry name" value="TREH_N"/>
    <property type="match status" value="1"/>
</dbReference>
<dbReference type="OrthoDB" id="36362at2157"/>
<feature type="domain" description="GH15-like" evidence="2">
    <location>
        <begin position="209"/>
        <end position="566"/>
    </location>
</feature>
<dbReference type="PANTHER" id="PTHR31616">
    <property type="entry name" value="TREHALASE"/>
    <property type="match status" value="1"/>
</dbReference>
<evidence type="ECO:0000313" key="5">
    <source>
        <dbReference type="Proteomes" id="UP000193404"/>
    </source>
</evidence>
<dbReference type="Gene3D" id="1.50.10.10">
    <property type="match status" value="1"/>
</dbReference>
<dbReference type="GeneID" id="41589967"/>
<protein>
    <submittedName>
        <fullName evidence="4">Glycoside hydrolase</fullName>
    </submittedName>
</protein>
<evidence type="ECO:0000259" key="3">
    <source>
        <dbReference type="Pfam" id="PF19291"/>
    </source>
</evidence>
<proteinExistence type="inferred from homology"/>
<keyword evidence="5" id="KW-1185">Reference proteome</keyword>
<dbReference type="SUPFAM" id="SSF48208">
    <property type="entry name" value="Six-hairpin glycosidases"/>
    <property type="match status" value="1"/>
</dbReference>